<feature type="binding site" evidence="7">
    <location>
        <position position="268"/>
    </location>
    <ligand>
        <name>substrate</name>
    </ligand>
</feature>
<evidence type="ECO:0000256" key="7">
    <source>
        <dbReference type="HAMAP-Rule" id="MF_00834"/>
    </source>
</evidence>
<keyword evidence="7" id="KW-0949">S-adenosyl-L-methionine</keyword>
<feature type="binding site" evidence="7">
    <location>
        <position position="147"/>
    </location>
    <ligand>
        <name>substrate</name>
    </ligand>
</feature>
<dbReference type="InterPro" id="IPR005814">
    <property type="entry name" value="Aminotrans_3"/>
</dbReference>
<dbReference type="RefSeq" id="WP_217793756.1">
    <property type="nucleotide sequence ID" value="NZ_JAHSPG010000015.1"/>
</dbReference>
<evidence type="ECO:0000313" key="10">
    <source>
        <dbReference type="Proteomes" id="UP000812270"/>
    </source>
</evidence>
<comment type="function">
    <text evidence="7">Catalyzes the transfer of the alpha-amino group from S-adenosyl-L-methionine (SAM) to 7-keto-8-aminopelargonic acid (KAPA) to form 7,8-diaminopelargonic acid (DAPA). It is the only aminotransferase known to utilize SAM as an amino donor.</text>
</comment>
<comment type="subunit">
    <text evidence="7">Homodimer.</text>
</comment>
<comment type="catalytic activity">
    <reaction evidence="6 7">
        <text>(8S)-8-amino-7-oxononanoate + S-adenosyl-L-methionine = S-adenosyl-4-methylsulfanyl-2-oxobutanoate + (7R,8S)-7,8-diammoniononanoate</text>
        <dbReference type="Rhea" id="RHEA:16861"/>
        <dbReference type="ChEBI" id="CHEBI:16490"/>
        <dbReference type="ChEBI" id="CHEBI:59789"/>
        <dbReference type="ChEBI" id="CHEBI:149468"/>
        <dbReference type="ChEBI" id="CHEBI:149469"/>
        <dbReference type="EC" id="2.6.1.62"/>
    </reaction>
</comment>
<reference evidence="9" key="1">
    <citation type="submission" date="2021-06" db="EMBL/GenBank/DDBJ databases">
        <authorList>
            <person name="Huq M.A."/>
        </authorList>
    </citation>
    <scope>NUCLEOTIDE SEQUENCE</scope>
    <source>
        <strain evidence="9">MAH-26</strain>
    </source>
</reference>
<evidence type="ECO:0000256" key="5">
    <source>
        <dbReference type="ARBA" id="ARBA00022756"/>
    </source>
</evidence>
<dbReference type="NCBIfam" id="TIGR00508">
    <property type="entry name" value="bioA"/>
    <property type="match status" value="1"/>
</dbReference>
<dbReference type="GO" id="GO:0051537">
    <property type="term" value="F:2 iron, 2 sulfur cluster binding"/>
    <property type="evidence" value="ECO:0007669"/>
    <property type="project" value="UniProtKB-KW"/>
</dbReference>
<comment type="cofactor">
    <cofactor evidence="1 7">
        <name>pyridoxal 5'-phosphate</name>
        <dbReference type="ChEBI" id="CHEBI:597326"/>
    </cofactor>
</comment>
<feature type="binding site" evidence="7">
    <location>
        <position position="239"/>
    </location>
    <ligand>
        <name>pyridoxal 5'-phosphate</name>
        <dbReference type="ChEBI" id="CHEBI:597326"/>
    </ligand>
</feature>
<comment type="caution">
    <text evidence="9">The sequence shown here is derived from an EMBL/GenBank/DDBJ whole genome shotgun (WGS) entry which is preliminary data.</text>
</comment>
<feature type="binding site" evidence="7">
    <location>
        <begin position="111"/>
        <end position="112"/>
    </location>
    <ligand>
        <name>pyridoxal 5'-phosphate</name>
        <dbReference type="ChEBI" id="CHEBI:597326"/>
    </ligand>
</feature>
<feature type="binding site" evidence="7">
    <location>
        <begin position="303"/>
        <end position="304"/>
    </location>
    <ligand>
        <name>pyridoxal 5'-phosphate</name>
        <dbReference type="ChEBI" id="CHEBI:597326"/>
    </ligand>
</feature>
<dbReference type="EMBL" id="JAHSPG010000015">
    <property type="protein sequence ID" value="MBV4359513.1"/>
    <property type="molecule type" value="Genomic_DNA"/>
</dbReference>
<dbReference type="NCBIfam" id="NF004624">
    <property type="entry name" value="PRK05964.1"/>
    <property type="match status" value="1"/>
</dbReference>
<dbReference type="GO" id="GO:0004141">
    <property type="term" value="F:dethiobiotin synthase activity"/>
    <property type="evidence" value="ECO:0007669"/>
    <property type="project" value="TreeGrafter"/>
</dbReference>
<keyword evidence="10" id="KW-1185">Reference proteome</keyword>
<feature type="binding site" evidence="7">
    <location>
        <position position="394"/>
    </location>
    <ligand>
        <name>substrate</name>
    </ligand>
</feature>
<dbReference type="PROSITE" id="PS00600">
    <property type="entry name" value="AA_TRANSFER_CLASS_3"/>
    <property type="match status" value="1"/>
</dbReference>
<evidence type="ECO:0000313" key="9">
    <source>
        <dbReference type="EMBL" id="MBV4359513.1"/>
    </source>
</evidence>
<dbReference type="InterPro" id="IPR005815">
    <property type="entry name" value="BioA"/>
</dbReference>
<organism evidence="9 10">
    <name type="scientific">Pinibacter aurantiacus</name>
    <dbReference type="NCBI Taxonomy" id="2851599"/>
    <lineage>
        <taxon>Bacteria</taxon>
        <taxon>Pseudomonadati</taxon>
        <taxon>Bacteroidota</taxon>
        <taxon>Chitinophagia</taxon>
        <taxon>Chitinophagales</taxon>
        <taxon>Chitinophagaceae</taxon>
        <taxon>Pinibacter</taxon>
    </lineage>
</organism>
<gene>
    <name evidence="7 9" type="primary">bioA</name>
    <name evidence="9" type="ORF">KTO63_20250</name>
</gene>
<feature type="binding site" evidence="7">
    <location>
        <position position="302"/>
    </location>
    <ligand>
        <name>substrate</name>
    </ligand>
</feature>
<dbReference type="PANTHER" id="PTHR42684:SF3">
    <property type="entry name" value="ADENOSYLMETHIONINE-8-AMINO-7-OXONONANOATE AMINOTRANSFERASE"/>
    <property type="match status" value="1"/>
</dbReference>
<protein>
    <recommendedName>
        <fullName evidence="7">Adenosylmethionine-8-amino-7-oxononanoate aminotransferase</fullName>
        <ecNumber evidence="7">2.6.1.62</ecNumber>
    </recommendedName>
    <alternativeName>
        <fullName evidence="7">7,8-diamino-pelargonic acid aminotransferase</fullName>
        <shortName evidence="7">DAPA AT</shortName>
        <shortName evidence="7">DAPA aminotransferase</shortName>
    </alternativeName>
    <alternativeName>
        <fullName evidence="7">7,8-diaminononanoate synthase</fullName>
        <shortName evidence="7">DANS</shortName>
    </alternativeName>
    <alternativeName>
        <fullName evidence="7">Diaminopelargonic acid synthase</fullName>
    </alternativeName>
</protein>
<evidence type="ECO:0000256" key="3">
    <source>
        <dbReference type="ARBA" id="ARBA00022576"/>
    </source>
</evidence>
<sequence>MQTLQKRDQSVIWHPFSPLKNMPEPIPIVKGEGVYIIDESGNKYIDGISSWWVNIHGHAHPYIAEKIYKQALQLEHVIFAGFTHYPAVELAERLLPILPGKFSKIFYSDNGSTAAEVAIKMAIQYWWNKSNNEAPVKKKILAFEHSYHGDTFGAMSVSERGIFTKAFHNYLFDVVFIDTPTADNIDQLTSFIAANGHEIAGFIYEPLIQGSGGMRMYDAGLMDILLETAKQHEIICIADEVMTGFGRTGKIFASEYMQVKPDIVCLSKGLTGGTMALGITACNDKIVDAFTTDDRLKTFFHGHSFTANPLACSAALASLDLLQREECKASIKNICEQHSNFLKVLNQKHSPVVKNIRQTGTIIAFEISIGKDEYLNTVNKDFSRLMMQQGVYLRPLGNTVYIMSPYCITTEELQKVYRALLGWILLIES</sequence>
<dbReference type="HAMAP" id="MF_00834">
    <property type="entry name" value="BioA"/>
    <property type="match status" value="1"/>
</dbReference>
<dbReference type="GO" id="GO:0004015">
    <property type="term" value="F:adenosylmethionine-8-amino-7-oxononanoate transaminase activity"/>
    <property type="evidence" value="ECO:0007669"/>
    <property type="project" value="UniProtKB-UniRule"/>
</dbReference>
<dbReference type="GO" id="GO:0009102">
    <property type="term" value="P:biotin biosynthetic process"/>
    <property type="evidence" value="ECO:0007669"/>
    <property type="project" value="UniProtKB-UniRule"/>
</dbReference>
<keyword evidence="7" id="KW-0963">Cytoplasm</keyword>
<keyword evidence="7 8" id="KW-0663">Pyridoxal phosphate</keyword>
<evidence type="ECO:0000256" key="2">
    <source>
        <dbReference type="ARBA" id="ARBA00005063"/>
    </source>
</evidence>
<feature type="modified residue" description="N6-(pyridoxal phosphate)lysine" evidence="7">
    <location>
        <position position="268"/>
    </location>
</feature>
<dbReference type="InterPro" id="IPR049704">
    <property type="entry name" value="Aminotrans_3_PPA_site"/>
</dbReference>
<comment type="similarity">
    <text evidence="7">Belongs to the class-III pyridoxal-phosphate-dependent aminotransferase family. BioA subfamily.</text>
</comment>
<name>A0A9E2SAK3_9BACT</name>
<accession>A0A9E2SAK3</accession>
<dbReference type="PIRSF" id="PIRSF000521">
    <property type="entry name" value="Transaminase_4ab_Lys_Orn"/>
    <property type="match status" value="1"/>
</dbReference>
<dbReference type="GO" id="GO:0005737">
    <property type="term" value="C:cytoplasm"/>
    <property type="evidence" value="ECO:0007669"/>
    <property type="project" value="UniProtKB-SubCell"/>
</dbReference>
<keyword evidence="3 7" id="KW-0032">Aminotransferase</keyword>
<comment type="subcellular location">
    <subcellularLocation>
        <location evidence="7">Cytoplasm</location>
    </subcellularLocation>
</comment>
<dbReference type="EC" id="2.6.1.62" evidence="7"/>
<comment type="pathway">
    <text evidence="2 7">Cofactor biosynthesis; biotin biosynthesis; 7,8-diaminononanoate from 8-amino-7-oxononanoate (SAM route): step 1/1.</text>
</comment>
<evidence type="ECO:0000256" key="4">
    <source>
        <dbReference type="ARBA" id="ARBA00022679"/>
    </source>
</evidence>
<dbReference type="PANTHER" id="PTHR42684">
    <property type="entry name" value="ADENOSYLMETHIONINE-8-AMINO-7-OXONONANOATE AMINOTRANSFERASE"/>
    <property type="match status" value="1"/>
</dbReference>
<feature type="binding site" evidence="7">
    <location>
        <position position="51"/>
    </location>
    <ligand>
        <name>substrate</name>
    </ligand>
</feature>
<dbReference type="Proteomes" id="UP000812270">
    <property type="component" value="Unassembled WGS sequence"/>
</dbReference>
<feature type="site" description="Participates in the substrate recognition with KAPA and in a stacking interaction with the adenine ring of SAM" evidence="7">
    <location>
        <position position="16"/>
    </location>
</feature>
<proteinExistence type="inferred from homology"/>
<dbReference type="Pfam" id="PF00202">
    <property type="entry name" value="Aminotran_3"/>
    <property type="match status" value="1"/>
</dbReference>
<dbReference type="CDD" id="cd00610">
    <property type="entry name" value="OAT_like"/>
    <property type="match status" value="1"/>
</dbReference>
<keyword evidence="4 7" id="KW-0808">Transferase</keyword>
<dbReference type="GO" id="GO:0030170">
    <property type="term" value="F:pyridoxal phosphate binding"/>
    <property type="evidence" value="ECO:0007669"/>
    <property type="project" value="UniProtKB-UniRule"/>
</dbReference>
<evidence type="ECO:0000256" key="8">
    <source>
        <dbReference type="RuleBase" id="RU003560"/>
    </source>
</evidence>
<evidence type="ECO:0000256" key="1">
    <source>
        <dbReference type="ARBA" id="ARBA00001933"/>
    </source>
</evidence>
<evidence type="ECO:0000256" key="6">
    <source>
        <dbReference type="ARBA" id="ARBA00048449"/>
    </source>
</evidence>
<keyword evidence="5 7" id="KW-0093">Biotin biosynthesis</keyword>
<dbReference type="AlphaFoldDB" id="A0A9E2SAK3"/>